<accession>A0A255ELU7</accession>
<comment type="caution">
    <text evidence="2">The sequence shown here is derived from an EMBL/GenBank/DDBJ whole genome shotgun (WGS) entry which is preliminary data.</text>
</comment>
<dbReference type="AlphaFoldDB" id="A0A255ELU7"/>
<organism evidence="2 3">
    <name type="scientific">Parenemella sanctibonifatiensis</name>
    <dbReference type="NCBI Taxonomy" id="2016505"/>
    <lineage>
        <taxon>Bacteria</taxon>
        <taxon>Bacillati</taxon>
        <taxon>Actinomycetota</taxon>
        <taxon>Actinomycetes</taxon>
        <taxon>Propionibacteriales</taxon>
        <taxon>Propionibacteriaceae</taxon>
        <taxon>Parenemella</taxon>
    </lineage>
</organism>
<dbReference type="Proteomes" id="UP000216300">
    <property type="component" value="Unassembled WGS sequence"/>
</dbReference>
<reference evidence="2 3" key="1">
    <citation type="submission" date="2017-07" db="EMBL/GenBank/DDBJ databases">
        <title>Draft whole genome sequences of clinical Proprionibacteriaceae strains.</title>
        <authorList>
            <person name="Bernier A.-M."/>
            <person name="Bernard K."/>
            <person name="Domingo M.-C."/>
        </authorList>
    </citation>
    <scope>NUCLEOTIDE SEQUENCE [LARGE SCALE GENOMIC DNA]</scope>
    <source>
        <strain evidence="2 3">NML 150081</strain>
    </source>
</reference>
<feature type="compositionally biased region" description="Acidic residues" evidence="1">
    <location>
        <begin position="278"/>
        <end position="291"/>
    </location>
</feature>
<evidence type="ECO:0008006" key="4">
    <source>
        <dbReference type="Google" id="ProtNLM"/>
    </source>
</evidence>
<feature type="compositionally biased region" description="Basic and acidic residues" evidence="1">
    <location>
        <begin position="109"/>
        <end position="129"/>
    </location>
</feature>
<evidence type="ECO:0000313" key="2">
    <source>
        <dbReference type="EMBL" id="OYN92476.1"/>
    </source>
</evidence>
<feature type="compositionally biased region" description="Basic and acidic residues" evidence="1">
    <location>
        <begin position="308"/>
        <end position="317"/>
    </location>
</feature>
<sequence length="317" mass="34333">MSESLSPMDYLNLLDQVSAEFQAQADAINAAVAAAAATVETKYFTIRVTNTQVESLEFTDQAGKLAGTQLREMVLKAYADACAEASTQLADSVSRAGSPAVAEGVRQARRPETAEAVERRDAAVDRGSAEEADAPADADQPTAREQLAAQVGKPLLPLSREEIDELAAQAPEDPAADLQADPDWIKHHRPEPAGGWQADWAQELTDHVATVKAQLQEAANRHTTASSTTMTVVVSTDGSLLDLTFRRRAEASVLTSEFTKLYAEAVTEAATEAAQLLDDLDDDDEDDDDPTENFFADLLSRFQPPEPDETRHAPRRW</sequence>
<gene>
    <name evidence="2" type="ORF">CGZ91_03020</name>
</gene>
<evidence type="ECO:0000256" key="1">
    <source>
        <dbReference type="SAM" id="MobiDB-lite"/>
    </source>
</evidence>
<evidence type="ECO:0000313" key="3">
    <source>
        <dbReference type="Proteomes" id="UP000216300"/>
    </source>
</evidence>
<feature type="region of interest" description="Disordered" evidence="1">
    <location>
        <begin position="277"/>
        <end position="317"/>
    </location>
</feature>
<keyword evidence="3" id="KW-1185">Reference proteome</keyword>
<proteinExistence type="predicted"/>
<feature type="region of interest" description="Disordered" evidence="1">
    <location>
        <begin position="92"/>
        <end position="144"/>
    </location>
</feature>
<dbReference type="EMBL" id="NMVJ01000001">
    <property type="protein sequence ID" value="OYN92476.1"/>
    <property type="molecule type" value="Genomic_DNA"/>
</dbReference>
<dbReference type="RefSeq" id="WP_094452441.1">
    <property type="nucleotide sequence ID" value="NZ_NMVJ01000001.1"/>
</dbReference>
<name>A0A255ELU7_9ACTN</name>
<protein>
    <recommendedName>
        <fullName evidence="4">YbaB/EbfC family DNA-binding protein</fullName>
    </recommendedName>
</protein>